<feature type="transmembrane region" description="Helical" evidence="15">
    <location>
        <begin position="3569"/>
        <end position="3596"/>
    </location>
</feature>
<feature type="transmembrane region" description="Helical" evidence="15">
    <location>
        <begin position="2931"/>
        <end position="2955"/>
    </location>
</feature>
<dbReference type="PANTHER" id="PTHR19229">
    <property type="entry name" value="ATP-BINDING CASSETTE TRANSPORTER SUBFAMILY A ABCA"/>
    <property type="match status" value="1"/>
</dbReference>
<evidence type="ECO:0000256" key="13">
    <source>
        <dbReference type="RuleBase" id="RU361131"/>
    </source>
</evidence>
<dbReference type="CDD" id="cd17763">
    <property type="entry name" value="UP_hUPP-like"/>
    <property type="match status" value="1"/>
</dbReference>
<feature type="binding site" evidence="12">
    <location>
        <position position="106"/>
    </location>
    <ligand>
        <name>phosphate</name>
        <dbReference type="ChEBI" id="CHEBI:43474"/>
    </ligand>
</feature>
<keyword evidence="6 13" id="KW-0808">Transferase</keyword>
<dbReference type="GO" id="GO:0044206">
    <property type="term" value="P:UMP salvage"/>
    <property type="evidence" value="ECO:0007669"/>
    <property type="project" value="UniProtKB-UniPathway"/>
</dbReference>
<reference evidence="17 18" key="1">
    <citation type="submission" date="2018-07" db="EMBL/GenBank/DDBJ databases">
        <title>A high quality draft genome assembly of the barn swallow (H. rustica rustica).</title>
        <authorList>
            <person name="Formenti G."/>
            <person name="Chiara M."/>
            <person name="Poveda L."/>
            <person name="Francoijs K.-J."/>
            <person name="Bonisoli-Alquati A."/>
            <person name="Canova L."/>
            <person name="Gianfranceschi L."/>
            <person name="Horner D.S."/>
            <person name="Saino N."/>
        </authorList>
    </citation>
    <scope>NUCLEOTIDE SEQUENCE [LARGE SCALE GENOMIC DNA]</scope>
    <source>
        <strain evidence="17">Chelidonia</strain>
        <tissue evidence="17">Blood</tissue>
    </source>
</reference>
<keyword evidence="7 15" id="KW-0812">Transmembrane</keyword>
<dbReference type="GO" id="GO:0004850">
    <property type="term" value="F:uridine phosphorylase activity"/>
    <property type="evidence" value="ECO:0007669"/>
    <property type="project" value="UniProtKB-EC"/>
</dbReference>
<dbReference type="GO" id="GO:0016887">
    <property type="term" value="F:ATP hydrolysis activity"/>
    <property type="evidence" value="ECO:0007669"/>
    <property type="project" value="InterPro"/>
</dbReference>
<protein>
    <recommendedName>
        <fullName evidence="13">Uridine phosphorylase</fullName>
        <ecNumber evidence="13">2.4.2.3</ecNumber>
    </recommendedName>
</protein>
<dbReference type="SUPFAM" id="SSF53167">
    <property type="entry name" value="Purine and uridine phosphorylases"/>
    <property type="match status" value="1"/>
</dbReference>
<comment type="function">
    <text evidence="13">Catalyzes the reversible phosphorylytic cleavage of uridine to uracil and ribose-1-phosphate which can then be utilized as carbon and energy sources or in the rescue of pyrimidine bases for nucleotide synthesis. Shows broad substrate specificity and can also accept deoxyuridine and other analogous compounds.</text>
</comment>
<evidence type="ECO:0000256" key="9">
    <source>
        <dbReference type="ARBA" id="ARBA00022840"/>
    </source>
</evidence>
<comment type="subcellular location">
    <subcellularLocation>
        <location evidence="1">Membrane</location>
        <topology evidence="1">Multi-pass membrane protein</topology>
    </subcellularLocation>
</comment>
<feature type="transmembrane region" description="Helical" evidence="15">
    <location>
        <begin position="2840"/>
        <end position="2862"/>
    </location>
</feature>
<dbReference type="InterPro" id="IPR026082">
    <property type="entry name" value="ABCA"/>
</dbReference>
<evidence type="ECO:0000256" key="15">
    <source>
        <dbReference type="SAM" id="Phobius"/>
    </source>
</evidence>
<gene>
    <name evidence="17" type="ORF">DUI87_08063</name>
</gene>
<feature type="transmembrane region" description="Helical" evidence="15">
    <location>
        <begin position="2976"/>
        <end position="3000"/>
    </location>
</feature>
<feature type="domain" description="ABC transporter" evidence="16">
    <location>
        <begin position="3719"/>
        <end position="3955"/>
    </location>
</feature>
<keyword evidence="10 15" id="KW-1133">Transmembrane helix</keyword>
<evidence type="ECO:0000256" key="7">
    <source>
        <dbReference type="ARBA" id="ARBA00022692"/>
    </source>
</evidence>
<keyword evidence="11 15" id="KW-0472">Membrane</keyword>
<feature type="transmembrane region" description="Helical" evidence="15">
    <location>
        <begin position="3654"/>
        <end position="3676"/>
    </location>
</feature>
<dbReference type="SUPFAM" id="SSF52540">
    <property type="entry name" value="P-loop containing nucleoside triphosphate hydrolases"/>
    <property type="match status" value="2"/>
</dbReference>
<dbReference type="NCBIfam" id="TIGR01719">
    <property type="entry name" value="euk_UDPppase"/>
    <property type="match status" value="1"/>
</dbReference>
<dbReference type="GO" id="GO:0005737">
    <property type="term" value="C:cytoplasm"/>
    <property type="evidence" value="ECO:0007669"/>
    <property type="project" value="InterPro"/>
</dbReference>
<feature type="domain" description="ABC transporter" evidence="16">
    <location>
        <begin position="3024"/>
        <end position="3240"/>
    </location>
</feature>
<dbReference type="PROSITE" id="PS01232">
    <property type="entry name" value="PNP_UDP_1"/>
    <property type="match status" value="1"/>
</dbReference>
<feature type="transmembrane region" description="Helical" evidence="15">
    <location>
        <begin position="2905"/>
        <end position="2925"/>
    </location>
</feature>
<dbReference type="UniPathway" id="UPA00574">
    <property type="reaction ID" value="UER00633"/>
</dbReference>
<evidence type="ECO:0000256" key="14">
    <source>
        <dbReference type="SAM" id="MobiDB-lite"/>
    </source>
</evidence>
<dbReference type="InterPro" id="IPR003439">
    <property type="entry name" value="ABC_transporter-like_ATP-bd"/>
</dbReference>
<keyword evidence="8" id="KW-0547">Nucleotide-binding</keyword>
<dbReference type="PROSITE" id="PS50893">
    <property type="entry name" value="ABC_TRANSPORTER_2"/>
    <property type="match status" value="2"/>
</dbReference>
<dbReference type="GO" id="GO:0005319">
    <property type="term" value="F:lipid transporter activity"/>
    <property type="evidence" value="ECO:0007669"/>
    <property type="project" value="TreeGrafter"/>
</dbReference>
<feature type="transmembrane region" description="Helical" evidence="15">
    <location>
        <begin position="3325"/>
        <end position="3346"/>
    </location>
</feature>
<comment type="similarity">
    <text evidence="3 13">Belongs to the PNP/UDP phosphorylase family.</text>
</comment>
<feature type="compositionally biased region" description="Basic and acidic residues" evidence="14">
    <location>
        <begin position="359"/>
        <end position="373"/>
    </location>
</feature>
<comment type="similarity">
    <text evidence="2">Belongs to the ABC transporter superfamily. ABCA family.</text>
</comment>
<evidence type="ECO:0000313" key="18">
    <source>
        <dbReference type="Proteomes" id="UP000269221"/>
    </source>
</evidence>
<dbReference type="GO" id="GO:0009164">
    <property type="term" value="P:nucleoside catabolic process"/>
    <property type="evidence" value="ECO:0007669"/>
    <property type="project" value="UniProtKB-ARBA"/>
</dbReference>
<dbReference type="STRING" id="333673.A0A3M0KRH1"/>
<dbReference type="EC" id="2.4.2.3" evidence="13"/>
<dbReference type="InterPro" id="IPR035994">
    <property type="entry name" value="Nucleoside_phosphorylase_sf"/>
</dbReference>
<dbReference type="OrthoDB" id="9833608at2759"/>
<evidence type="ECO:0000256" key="4">
    <source>
        <dbReference type="ARBA" id="ARBA00022448"/>
    </source>
</evidence>
<feature type="transmembrane region" description="Helical" evidence="15">
    <location>
        <begin position="2874"/>
        <end position="2898"/>
    </location>
</feature>
<dbReference type="Proteomes" id="UP000269221">
    <property type="component" value="Unassembled WGS sequence"/>
</dbReference>
<comment type="caution">
    <text evidence="17">The sequence shown here is derived from an EMBL/GenBank/DDBJ whole genome shotgun (WGS) entry which is preliminary data.</text>
</comment>
<dbReference type="FunFam" id="3.40.50.300:FF:000335">
    <property type="entry name" value="ATP binding cassette subfamily A member 5"/>
    <property type="match status" value="1"/>
</dbReference>
<dbReference type="InterPro" id="IPR003593">
    <property type="entry name" value="AAA+_ATPase"/>
</dbReference>
<comment type="catalytic activity">
    <reaction evidence="13">
        <text>uridine + phosphate = alpha-D-ribose 1-phosphate + uracil</text>
        <dbReference type="Rhea" id="RHEA:24388"/>
        <dbReference type="ChEBI" id="CHEBI:16704"/>
        <dbReference type="ChEBI" id="CHEBI:17568"/>
        <dbReference type="ChEBI" id="CHEBI:43474"/>
        <dbReference type="ChEBI" id="CHEBI:57720"/>
        <dbReference type="EC" id="2.4.2.3"/>
    </reaction>
</comment>
<evidence type="ECO:0000256" key="1">
    <source>
        <dbReference type="ARBA" id="ARBA00004141"/>
    </source>
</evidence>
<dbReference type="GO" id="GO:0016020">
    <property type="term" value="C:membrane"/>
    <property type="evidence" value="ECO:0007669"/>
    <property type="project" value="UniProtKB-SubCell"/>
</dbReference>
<evidence type="ECO:0000256" key="12">
    <source>
        <dbReference type="PIRSR" id="PIRSR610059-50"/>
    </source>
</evidence>
<feature type="transmembrane region" description="Helical" evidence="15">
    <location>
        <begin position="3537"/>
        <end position="3557"/>
    </location>
</feature>
<keyword evidence="4" id="KW-0813">Transport</keyword>
<sequence length="3955" mass="446221">MEGSGYKRYMAPGSSKEKKTDDGQASKENFIHLCNPHLEKMKEDILYHFALGTGTHDFPTLFGDVKFVCVGGSPSRMKAFIAYIAEELGLGSPGCDYPNICAGTDRYAMYKVGPVLSVSHGMGIPSISIMLHELIKLLYHAKCSDITIIRIGTSGGIGLEPGSVVITRQSVDATFKPQLEQVVLGKTVIRSTNLDEQLAKELMQCSKEIGQFNTVIGNTMCTLDFYEGQGRLDGAICLYDEEEKLQYLKNAYESGVRNIEMESSVFAAMCNLSGVKAAVVCVTLLNRLEGDQISSSHDVLVEYQQRPQKLVGYFIKKSLGKVLSLTEILWPCVLFLILAAIRFQEPPKYKENLPGLDSPVKEHQKDSHKRAGVEEQNQGRSKPLAKVFVASPQSGPERATGPDLHFMEEIEELAKEFIGTTEKAMALEKLWEESTRLSGLHNITTFLTMDLNEAEKIISRAENLYKQPYFWNLLHSLPRLELNSFYTDDLATITQFLKLIQNTLASLKDLAVMPLGQSFYEVVKMALNLTAASVQDRSLEGFQYNLSFGDVLWNPLAVKAELESRFGFDGPHVEKLLSYTAQLTEISKLIEEITLINALEILINSLCPCQIPTGETLEQFVCSALAVVPEDEANKQNNEEGCNSAQHEAKLYLVHAVSKFKLYALILEQWLSSSSLSQNLLLELRRIMADLMSQFLDDREARKLFSEINTLIQQWNEKSDAYFAEGYVSSHDWILTPFKEFLKTEENVRISGEKRRDNLFHLVEVIEKIIMFDFSVSSNKSVIENALNNAILWIKNFAEGEESATNFSLAVSEFHHELQKSFQPLQAFWTKKKTEFFWHIIEIVLHELDSRVSLLSQLEEEEVAETLSRILSSITENEIYNKSMVLLKNILMDWPELSIAALDYLKHLSGQFQRNLYEAGTLSDDHVNVSFSTIPGVSNTSSLFLSNATFIYKVKELGEIVHDFLRTIQKLNSTSVTSLIPKIFSLYQNDDLVLNIKSNNTLLKLLYETSKSMSSSQVWHDLQNKELVFDFLFETFDLLWNLTSKSLCDKLLLIYNYTEFQAQFLAQNGKKDVQVVYDTLSSLKALFIDEELQIAVLCYLEEFLDLSPGCLGNNECTDFYLANMSSVEHSAEVYDLLLLPLDSVLSNVTNWGDEVGVPSALHCTFSWLQAWTEIFEEASEILNLNSTYFVCLRDDLAYLSENLLNVTQDDLCNNTGMAIVEATGAVMKLLKAVYQECGNLNDLKDFEAFIINLQSVINNAFDVTKLLKDSSLESVLETMGVVITKMQKSLLEIVNEEFLNSWLDTFISEGSEGEDKGAGVFSIGNSLSTILKLSQKELEIILTEINDTSVFLKSVPQDKYMLCVNIFQNITKLILDITPKDISYLQTNFSSHLNSLLNFHSTMDEAEDCNTWINGLSNLTEKYKSPSHLESAKHILFLLKSLGNAETDAKLMNMMDFVNLVFNLTLPECSLGGSDVICASVYFNIIAKTLKFILPEFYVKDNINVLELILKLLNISGEQIQTMISDFIRISLYMSNKTHFSQSINGFNRTSRMLLNPFHHIHLISVELLSEIQSLMKNKTFEVQENSSFHLDKDMEPFFRGKNISLLMEFFQYIIGKLDSNLQNEHKTFPQKLIETAGLNVELVQKALEIFKSPNFIVFPLIDEKEFLKHMAALLQNTRNMDVGFLISRFKQVQENLENFFKNIKPFSLENSELGTLTDWWDAFENISCYLNLTGTHQITQLFKQDELYNIDVFNLLFDVISLTERLAHANITEALTEIYGFILTQEEKMPMFTDEEFSNQVEDLLTLLEALSDISDKPGEASVCFSAEFCWTFTTAAPQSDSTVKPCDFVHTNSTLHYNAVIEVIKELKLITLDDSFACSMEDIQMDITRNLTCFFHLIKEWNSIILKFSVLHHVNSSVFKELLDFWNELSLYAVPLQVNNTLAINCPSTPKSQMALQIVETLGSISVSEMEMAKSLLEQLNNLYGGLSWNRESRTSLKSVLTNVKNMTSEVSRLLNTEVVLSFLSVIQPLMTLSSVGNQTHAMLMKISALSGNINISDNFESFWFPVVTSIENLFVNFSVRHLLVVIDQESQLLKFATGQSSSMAADVLLEQFKTSSLDAIGRNFEDIQDIVKSILCECNNKNGSKIIHALILLMTNESSSNYLLLAVKDIIAFLELFQKKSEEDYTGFLFGDSHFSREKLNNTHSAFSVVLNSLLHIIAGLDVVEEALHTNNTELHKVDFIDSFFHRAPFRDSSTQSQSRTLEIMQEILQMIFQSTAEHDKNKLKLLLTNLYKDVMAEQRASKICNILQERLYPDNVVLLQKLQFTILNILKIFSDMKVKDFVQNITQLRLEIGSSVNISEESVNSLLEASVSHSEVQIPPEISNVLNMLLDVVSSISSLLNKVHHVMEKLPVFLQGIQDIGVLDISALQQFLQGGQFRSSAVGSLESAIKAVCKEESSFFSNANLFIDMPRIMGLLEDNMAKYGIPEDSTPFCLKLYQEILQAPNGALLWTFLKPLLHGKILYNSNINMIDLVMEKFCYGWGSVLSVAIDNDMPNLEANFTFGFVENLKTYSETWLRMSEVFKTSGNVLTVSRLQEALQNNFVKHFIESNLDINMEKLLKKMQAYETMTNKMLNSSASKQIDLLTQLVVNISSCVLLDRFQPFDSIEKLEEKAHELMQENNLLASIIFSTPEDEKHDSSNLLPRHISYTIRTSVLYSMRTDLIKNPTWKSHPHKLPADGFKYNHVFIPLQDMIERAIISAQTGTDASETAVQVQAMPYPCHTSDLFLNNTGFFFPLMMMLTWMVSVAGMVRKLVYEREIHLEEYMKTMGVYPAIHFFAWFLENVIVLTISSCALAIILKASGIFAYSNGFLIFLFLLEFGVTVIMLSYFLGAFFSSADTAALCASLVYMISFLPYIVLLVLQNQLSFTNQIIMCLLSTTAFGQGIFFITYFEGQEIGIQWDNVHQSMAQEGYMTFGWMCWMMFFDSILYFVGGWYFSNIIPDTPPQGWKVPCTEGATIGVVLLSLTKEHVDGRKAAVKDLNLTFHKGQITALLGPNGAGKTTVISLLTGLYPPSSGTIIVDGKDIRTELAAIRTELGVCPSCTLIFTTHHLDEAEVLSDRIAILQRGQLRCCGSPSYLRETYGQGHSLTLIKKPSVFEIQDPKHIVQVTSLVQTHIPEAFLKENNGTELTYVIPERADKTSFKGLFQALDQSLQHLHVTGYGISDTTLEEVFLKLLQDSEKMPCVPRAAHLDHKNGAESVCIILTFIWAEDRNEIKEEKSISLAGASSVRGARLVLTQIVALLMKRFHHTRRDWRGSLSNVLLPVLFVALAMALFSVKPLAIDYPSLKLTPRLYDNAESFFRYGGWSFGRMKAFELQDKKMNNTKSQPLAKVWYNQKGFHSLPSYLNDLNNFILWLNLPSNVDWRQYGITLYSHPYGGALLDEDKIMENVRQCGVALCVMLGFSILTASIGTAVVKDRVSGTKRLQHITGLGYKTYWLANFCCDMLFYMVPVTLCVGVISAFQLSAFTFRKNLAATVLLLILFGYATLPWMYLASRFFSSSDVAFISYISLNFVFGLCTMLVTLLPRLLAIISKVQSFQNIYNILKWIFIIFPQFCLGQGLIELSYNQIKFDLTRNFGIDSYVSPFEMDFLGWIFVEMSLQGTLLLLLRLFLHWDLLWKPRGHCSVDGMDSPSEDVDVEMERQRLFGGRTGNDVLLLYNLRKCYGGFSKKNTAVENISLGIPRGECFGLLGTNGAGKSTTFKMLTGDIIPSAGRAVIRTPTGSEMDILSASSEGILIGYCPQQDALDELLTGWEHLYYYCTLRGIPKEDIHKVAEDLVNRLHLNAHADKLVGTYSAGTKRKLSTAVALVGKPQILLLDEPSSGMDPCSKRYLWKAILKEVQDGCAAVLTSHSMEECEALCTRLAIMVNGSFKCLGSPQHIKNRTKSSKAYP</sequence>
<dbReference type="InterPro" id="IPR018016">
    <property type="entry name" value="Nucleoside_phosphorylase_CS"/>
</dbReference>
<dbReference type="InterPro" id="IPR013525">
    <property type="entry name" value="ABC2_TM"/>
</dbReference>
<evidence type="ECO:0000313" key="17">
    <source>
        <dbReference type="EMBL" id="RMC15858.1"/>
    </source>
</evidence>
<feature type="region of interest" description="Disordered" evidence="14">
    <location>
        <begin position="352"/>
        <end position="381"/>
    </location>
</feature>
<organism evidence="17 18">
    <name type="scientific">Hirundo rustica rustica</name>
    <dbReference type="NCBI Taxonomy" id="333673"/>
    <lineage>
        <taxon>Eukaryota</taxon>
        <taxon>Metazoa</taxon>
        <taxon>Chordata</taxon>
        <taxon>Craniata</taxon>
        <taxon>Vertebrata</taxon>
        <taxon>Euteleostomi</taxon>
        <taxon>Archelosauria</taxon>
        <taxon>Archosauria</taxon>
        <taxon>Dinosauria</taxon>
        <taxon>Saurischia</taxon>
        <taxon>Theropoda</taxon>
        <taxon>Coelurosauria</taxon>
        <taxon>Aves</taxon>
        <taxon>Neognathae</taxon>
        <taxon>Neoaves</taxon>
        <taxon>Telluraves</taxon>
        <taxon>Australaves</taxon>
        <taxon>Passeriformes</taxon>
        <taxon>Sylvioidea</taxon>
        <taxon>Hirundinidae</taxon>
        <taxon>Hirundo</taxon>
    </lineage>
</organism>
<keyword evidence="9" id="KW-0067">ATP-binding</keyword>
<evidence type="ECO:0000256" key="8">
    <source>
        <dbReference type="ARBA" id="ARBA00022741"/>
    </source>
</evidence>
<dbReference type="InterPro" id="IPR027417">
    <property type="entry name" value="P-loop_NTPase"/>
</dbReference>
<name>A0A3M0KRH1_HIRRU</name>
<evidence type="ECO:0000256" key="3">
    <source>
        <dbReference type="ARBA" id="ARBA00010456"/>
    </source>
</evidence>
<dbReference type="GO" id="GO:0140359">
    <property type="term" value="F:ABC-type transporter activity"/>
    <property type="evidence" value="ECO:0007669"/>
    <property type="project" value="InterPro"/>
</dbReference>
<feature type="transmembrane region" description="Helical" evidence="15">
    <location>
        <begin position="2796"/>
        <end position="2819"/>
    </location>
</feature>
<evidence type="ECO:0000256" key="10">
    <source>
        <dbReference type="ARBA" id="ARBA00022989"/>
    </source>
</evidence>
<keyword evidence="5 13" id="KW-0328">Glycosyltransferase</keyword>
<dbReference type="GO" id="GO:0005524">
    <property type="term" value="F:ATP binding"/>
    <property type="evidence" value="ECO:0007669"/>
    <property type="project" value="UniProtKB-KW"/>
</dbReference>
<feature type="transmembrane region" description="Helical" evidence="15">
    <location>
        <begin position="3499"/>
        <end position="3525"/>
    </location>
</feature>
<evidence type="ECO:0000256" key="6">
    <source>
        <dbReference type="ARBA" id="ARBA00022679"/>
    </source>
</evidence>
<dbReference type="InterPro" id="IPR010059">
    <property type="entry name" value="Uridine_phosphorylase_euk"/>
</dbReference>
<dbReference type="Gene3D" id="3.40.50.1580">
    <property type="entry name" value="Nucleoside phosphorylase domain"/>
    <property type="match status" value="1"/>
</dbReference>
<accession>A0A3M0KRH1</accession>
<dbReference type="EMBL" id="QRBI01000104">
    <property type="protein sequence ID" value="RMC15858.1"/>
    <property type="molecule type" value="Genomic_DNA"/>
</dbReference>
<evidence type="ECO:0000256" key="11">
    <source>
        <dbReference type="ARBA" id="ARBA00023136"/>
    </source>
</evidence>
<dbReference type="SMART" id="SM00382">
    <property type="entry name" value="AAA"/>
    <property type="match status" value="2"/>
</dbReference>
<keyword evidence="18" id="KW-1185">Reference proteome</keyword>
<feature type="transmembrane region" description="Helical" evidence="15">
    <location>
        <begin position="3608"/>
        <end position="3626"/>
    </location>
</feature>
<dbReference type="Gene3D" id="3.40.50.300">
    <property type="entry name" value="P-loop containing nucleotide triphosphate hydrolases"/>
    <property type="match status" value="3"/>
</dbReference>
<feature type="binding site" evidence="12">
    <location>
        <position position="229"/>
    </location>
    <ligand>
        <name>substrate</name>
    </ligand>
</feature>
<dbReference type="PANTHER" id="PTHR19229:SF113">
    <property type="entry name" value="ATP-BINDING CASSETTE SUB-FAMILY A MEMBER 13"/>
    <property type="match status" value="1"/>
</dbReference>
<feature type="binding site" evidence="12">
    <location>
        <position position="231"/>
    </location>
    <ligand>
        <name>substrate</name>
    </ligand>
</feature>
<evidence type="ECO:0000256" key="2">
    <source>
        <dbReference type="ARBA" id="ARBA00008869"/>
    </source>
</evidence>
<dbReference type="Pfam" id="PF01048">
    <property type="entry name" value="PNP_UDP_1"/>
    <property type="match status" value="1"/>
</dbReference>
<evidence type="ECO:0000259" key="16">
    <source>
        <dbReference type="PROSITE" id="PS50893"/>
    </source>
</evidence>
<dbReference type="CDD" id="cd03263">
    <property type="entry name" value="ABC_subfamily_A"/>
    <property type="match status" value="1"/>
</dbReference>
<evidence type="ECO:0000256" key="5">
    <source>
        <dbReference type="ARBA" id="ARBA00022676"/>
    </source>
</evidence>
<proteinExistence type="inferred from homology"/>
<comment type="pathway">
    <text evidence="13">Pyrimidine metabolism; UMP biosynthesis via salvage pathway; uracil from uridine (phosphorylase route): step 1/1.</text>
</comment>
<feature type="transmembrane region" description="Helical" evidence="15">
    <location>
        <begin position="3459"/>
        <end position="3479"/>
    </location>
</feature>
<feature type="binding site" evidence="12">
    <location>
        <begin position="150"/>
        <end position="153"/>
    </location>
    <ligand>
        <name>phosphate</name>
        <dbReference type="ChEBI" id="CHEBI:43474"/>
    </ligand>
</feature>
<dbReference type="Pfam" id="PF00005">
    <property type="entry name" value="ABC_tran"/>
    <property type="match status" value="2"/>
</dbReference>
<dbReference type="GO" id="GO:0009166">
    <property type="term" value="P:nucleotide catabolic process"/>
    <property type="evidence" value="ECO:0007669"/>
    <property type="project" value="InterPro"/>
</dbReference>
<dbReference type="InterPro" id="IPR000845">
    <property type="entry name" value="Nucleoside_phosphorylase_d"/>
</dbReference>
<dbReference type="Pfam" id="PF12698">
    <property type="entry name" value="ABC2_membrane_3"/>
    <property type="match status" value="2"/>
</dbReference>